<dbReference type="HAMAP" id="MF_00083">
    <property type="entry name" value="Pept_tRNA_hydro_bact"/>
    <property type="match status" value="1"/>
</dbReference>
<feature type="site" description="Discriminates between blocked and unblocked aminoacyl-tRNA" evidence="7">
    <location>
        <position position="9"/>
    </location>
</feature>
<dbReference type="InterPro" id="IPR018171">
    <property type="entry name" value="Pept_tRNA_hydro_CS"/>
</dbReference>
<dbReference type="RefSeq" id="WP_102843125.1">
    <property type="nucleotide sequence ID" value="NZ_PDZR01000006.1"/>
</dbReference>
<dbReference type="CDD" id="cd00462">
    <property type="entry name" value="PTH"/>
    <property type="match status" value="1"/>
</dbReference>
<dbReference type="FunFam" id="3.40.50.1470:FF:000001">
    <property type="entry name" value="Peptidyl-tRNA hydrolase"/>
    <property type="match status" value="1"/>
</dbReference>
<dbReference type="Gene3D" id="3.40.50.1470">
    <property type="entry name" value="Peptidyl-tRNA hydrolase"/>
    <property type="match status" value="1"/>
</dbReference>
<accession>A0A2J7TIF4</accession>
<keyword evidence="4 7" id="KW-0694">RNA-binding</keyword>
<dbReference type="PANTHER" id="PTHR17224">
    <property type="entry name" value="PEPTIDYL-TRNA HYDROLASE"/>
    <property type="match status" value="1"/>
</dbReference>
<gene>
    <name evidence="7" type="primary">pth</name>
    <name evidence="10" type="ORF">CR492_07485</name>
</gene>
<name>A0A2J7TIF4_METSI</name>
<dbReference type="GO" id="GO:0006515">
    <property type="term" value="P:protein quality control for misfolded or incompletely synthesized proteins"/>
    <property type="evidence" value="ECO:0007669"/>
    <property type="project" value="UniProtKB-UniRule"/>
</dbReference>
<dbReference type="GO" id="GO:0072344">
    <property type="term" value="P:rescue of stalled ribosome"/>
    <property type="evidence" value="ECO:0007669"/>
    <property type="project" value="UniProtKB-UniRule"/>
</dbReference>
<comment type="caution">
    <text evidence="10">The sequence shown here is derived from an EMBL/GenBank/DDBJ whole genome shotgun (WGS) entry which is preliminary data.</text>
</comment>
<evidence type="ECO:0000313" key="11">
    <source>
        <dbReference type="Proteomes" id="UP000236286"/>
    </source>
</evidence>
<keyword evidence="3 7" id="KW-0378">Hydrolase</keyword>
<dbReference type="AlphaFoldDB" id="A0A2J7TIF4"/>
<evidence type="ECO:0000256" key="2">
    <source>
        <dbReference type="ARBA" id="ARBA00022555"/>
    </source>
</evidence>
<evidence type="ECO:0000256" key="4">
    <source>
        <dbReference type="ARBA" id="ARBA00022884"/>
    </source>
</evidence>
<dbReference type="PANTHER" id="PTHR17224:SF1">
    <property type="entry name" value="PEPTIDYL-TRNA HYDROLASE"/>
    <property type="match status" value="1"/>
</dbReference>
<feature type="binding site" evidence="7">
    <location>
        <position position="64"/>
    </location>
    <ligand>
        <name>tRNA</name>
        <dbReference type="ChEBI" id="CHEBI:17843"/>
    </ligand>
</feature>
<protein>
    <recommendedName>
        <fullName evidence="6 7">Peptidyl-tRNA hydrolase</fullName>
        <shortName evidence="7">Pth</shortName>
        <ecNumber evidence="1 7">3.1.1.29</ecNumber>
    </recommendedName>
</protein>
<feature type="binding site" evidence="7">
    <location>
        <position position="14"/>
    </location>
    <ligand>
        <name>tRNA</name>
        <dbReference type="ChEBI" id="CHEBI:17843"/>
    </ligand>
</feature>
<evidence type="ECO:0000256" key="9">
    <source>
        <dbReference type="RuleBase" id="RU004320"/>
    </source>
</evidence>
<evidence type="ECO:0000256" key="3">
    <source>
        <dbReference type="ARBA" id="ARBA00022801"/>
    </source>
</evidence>
<dbReference type="OrthoDB" id="9800507at2"/>
<dbReference type="EC" id="3.1.1.29" evidence="1 7"/>
<dbReference type="SUPFAM" id="SSF53178">
    <property type="entry name" value="Peptidyl-tRNA hydrolase-like"/>
    <property type="match status" value="1"/>
</dbReference>
<organism evidence="10 11">
    <name type="scientific">Methylocella silvestris</name>
    <dbReference type="NCBI Taxonomy" id="199596"/>
    <lineage>
        <taxon>Bacteria</taxon>
        <taxon>Pseudomonadati</taxon>
        <taxon>Pseudomonadota</taxon>
        <taxon>Alphaproteobacteria</taxon>
        <taxon>Hyphomicrobiales</taxon>
        <taxon>Beijerinckiaceae</taxon>
        <taxon>Methylocella</taxon>
    </lineage>
</organism>
<feature type="binding site" evidence="7">
    <location>
        <position position="66"/>
    </location>
    <ligand>
        <name>tRNA</name>
        <dbReference type="ChEBI" id="CHEBI:17843"/>
    </ligand>
</feature>
<reference evidence="10 11" key="1">
    <citation type="submission" date="2017-10" db="EMBL/GenBank/DDBJ databases">
        <title>Genome announcement of Methylocella silvestris TVC from permafrost.</title>
        <authorList>
            <person name="Wang J."/>
            <person name="Geng K."/>
            <person name="Ul-Haque F."/>
            <person name="Crombie A.T."/>
            <person name="Street L.E."/>
            <person name="Wookey P.A."/>
            <person name="Murrell J.C."/>
            <person name="Pratscher J."/>
        </authorList>
    </citation>
    <scope>NUCLEOTIDE SEQUENCE [LARGE SCALE GENOMIC DNA]</scope>
    <source>
        <strain evidence="10 11">TVC</strain>
    </source>
</reference>
<keyword evidence="7" id="KW-0963">Cytoplasm</keyword>
<comment type="function">
    <text evidence="7">Hydrolyzes ribosome-free peptidyl-tRNAs (with 1 or more amino acids incorporated), which drop off the ribosome during protein synthesis, or as a result of ribosome stalling.</text>
</comment>
<comment type="catalytic activity">
    <reaction evidence="7 8">
        <text>an N-acyl-L-alpha-aminoacyl-tRNA + H2O = an N-acyl-L-amino acid + a tRNA + H(+)</text>
        <dbReference type="Rhea" id="RHEA:54448"/>
        <dbReference type="Rhea" id="RHEA-COMP:10123"/>
        <dbReference type="Rhea" id="RHEA-COMP:13883"/>
        <dbReference type="ChEBI" id="CHEBI:15377"/>
        <dbReference type="ChEBI" id="CHEBI:15378"/>
        <dbReference type="ChEBI" id="CHEBI:59874"/>
        <dbReference type="ChEBI" id="CHEBI:78442"/>
        <dbReference type="ChEBI" id="CHEBI:138191"/>
        <dbReference type="EC" id="3.1.1.29"/>
    </reaction>
</comment>
<dbReference type="GO" id="GO:0004045">
    <property type="term" value="F:peptidyl-tRNA hydrolase activity"/>
    <property type="evidence" value="ECO:0007669"/>
    <property type="project" value="UniProtKB-UniRule"/>
</dbReference>
<dbReference type="EMBL" id="PDZR01000006">
    <property type="protein sequence ID" value="PNG26529.1"/>
    <property type="molecule type" value="Genomic_DNA"/>
</dbReference>
<comment type="function">
    <text evidence="7">Catalyzes the release of premature peptidyl moieties from peptidyl-tRNA molecules trapped in stalled 50S ribosomal subunits, and thus maintains levels of free tRNAs and 50S ribosomes.</text>
</comment>
<dbReference type="PROSITE" id="PS01195">
    <property type="entry name" value="PEPT_TRNA_HYDROL_1"/>
    <property type="match status" value="1"/>
</dbReference>
<comment type="similarity">
    <text evidence="5 7 9">Belongs to the PTH family.</text>
</comment>
<feature type="site" description="Stabilizes the basic form of H active site to accept a proton" evidence="7">
    <location>
        <position position="91"/>
    </location>
</feature>
<dbReference type="Proteomes" id="UP000236286">
    <property type="component" value="Unassembled WGS sequence"/>
</dbReference>
<dbReference type="InterPro" id="IPR001328">
    <property type="entry name" value="Pept_tRNA_hydro"/>
</dbReference>
<proteinExistence type="inferred from homology"/>
<feature type="binding site" evidence="7">
    <location>
        <position position="112"/>
    </location>
    <ligand>
        <name>tRNA</name>
        <dbReference type="ChEBI" id="CHEBI:17843"/>
    </ligand>
</feature>
<evidence type="ECO:0000313" key="10">
    <source>
        <dbReference type="EMBL" id="PNG26529.1"/>
    </source>
</evidence>
<evidence type="ECO:0000256" key="8">
    <source>
        <dbReference type="RuleBase" id="RU000673"/>
    </source>
</evidence>
<evidence type="ECO:0000256" key="1">
    <source>
        <dbReference type="ARBA" id="ARBA00013260"/>
    </source>
</evidence>
<dbReference type="Pfam" id="PF01195">
    <property type="entry name" value="Pept_tRNA_hydro"/>
    <property type="match status" value="1"/>
</dbReference>
<keyword evidence="2 7" id="KW-0820">tRNA-binding</keyword>
<feature type="active site" description="Proton acceptor" evidence="7">
    <location>
        <position position="19"/>
    </location>
</feature>
<evidence type="ECO:0000256" key="6">
    <source>
        <dbReference type="ARBA" id="ARBA00050038"/>
    </source>
</evidence>
<dbReference type="NCBIfam" id="TIGR00447">
    <property type="entry name" value="pth"/>
    <property type="match status" value="1"/>
</dbReference>
<sequence length="194" mass="20849">MILLVGLGNPGKAYAGNRHNIGFMALEQIARDHSAPSFRLKFNGLISELTLAGERCVLLAPQTYMNDSGRSVGEAARYLKIEPKDIVVLHDELDLPAGKVRVKTGGGNAGHNGLKSITAHIGNEYRRVRLGIGHPGDRALVHNYVLGDFAKSEAPWVEALCKAVSANVGMLAKGEDDAFQTKIFKDMEAALGES</sequence>
<evidence type="ECO:0000256" key="5">
    <source>
        <dbReference type="ARBA" id="ARBA00038063"/>
    </source>
</evidence>
<dbReference type="InterPro" id="IPR036416">
    <property type="entry name" value="Pept_tRNA_hydro_sf"/>
</dbReference>
<comment type="subunit">
    <text evidence="7">Monomer.</text>
</comment>
<comment type="subcellular location">
    <subcellularLocation>
        <location evidence="7">Cytoplasm</location>
    </subcellularLocation>
</comment>
<evidence type="ECO:0000256" key="7">
    <source>
        <dbReference type="HAMAP-Rule" id="MF_00083"/>
    </source>
</evidence>
<dbReference type="GO" id="GO:0005737">
    <property type="term" value="C:cytoplasm"/>
    <property type="evidence" value="ECO:0007669"/>
    <property type="project" value="UniProtKB-SubCell"/>
</dbReference>
<dbReference type="GO" id="GO:0000049">
    <property type="term" value="F:tRNA binding"/>
    <property type="evidence" value="ECO:0007669"/>
    <property type="project" value="UniProtKB-UniRule"/>
</dbReference>
<dbReference type="PROSITE" id="PS01196">
    <property type="entry name" value="PEPT_TRNA_HYDROL_2"/>
    <property type="match status" value="1"/>
</dbReference>